<evidence type="ECO:0000256" key="2">
    <source>
        <dbReference type="ARBA" id="ARBA00007783"/>
    </source>
</evidence>
<evidence type="ECO:0000256" key="7">
    <source>
        <dbReference type="ARBA" id="ARBA00022989"/>
    </source>
</evidence>
<evidence type="ECO:0000259" key="10">
    <source>
        <dbReference type="PROSITE" id="PS51012"/>
    </source>
</evidence>
<evidence type="ECO:0000256" key="5">
    <source>
        <dbReference type="ARBA" id="ARBA00022519"/>
    </source>
</evidence>
<proteinExistence type="inferred from homology"/>
<gene>
    <name evidence="11" type="ORF">HCZ30_15520</name>
</gene>
<dbReference type="PANTHER" id="PTHR30413:SF8">
    <property type="entry name" value="TRANSPORT PERMEASE PROTEIN"/>
    <property type="match status" value="1"/>
</dbReference>
<keyword evidence="7 9" id="KW-1133">Transmembrane helix</keyword>
<sequence length="260" mass="28792">MAALPLPRFITARVITALVMREMGSTYGKSPGGYAWAILEPVAGILFLSLAFSLVVRAPSLGTSFILFYATGVVPFQLYQDLTSKLTQSMRYSKSLLAYPRVTWIDALAARGVLSIITSITVFCILMTSIIMLIDESVELDVVHIVEGLLVAIISGLAIGTTNCLLSGLYPLWQNIWSIINRPLFIASGVLFIMDDLPRLAQQILWWNPLIHATGLVRKGFYPMYEASYVSLAYALAVPLTIFAISLFFLGRYYTETMEN</sequence>
<feature type="domain" description="ABC transmembrane type-2" evidence="10">
    <location>
        <begin position="32"/>
        <end position="253"/>
    </location>
</feature>
<keyword evidence="5" id="KW-0997">Cell inner membrane</keyword>
<comment type="caution">
    <text evidence="9">Lacks conserved residue(s) required for the propagation of feature annotation.</text>
</comment>
<keyword evidence="6 9" id="KW-0812">Transmembrane</keyword>
<feature type="transmembrane region" description="Helical" evidence="9">
    <location>
        <begin position="231"/>
        <end position="250"/>
    </location>
</feature>
<name>A0ABX0W3L7_9RHOB</name>
<evidence type="ECO:0000313" key="12">
    <source>
        <dbReference type="Proteomes" id="UP000709466"/>
    </source>
</evidence>
<keyword evidence="4 9" id="KW-1003">Cell membrane</keyword>
<evidence type="ECO:0000256" key="4">
    <source>
        <dbReference type="ARBA" id="ARBA00022475"/>
    </source>
</evidence>
<dbReference type="PROSITE" id="PS51012">
    <property type="entry name" value="ABC_TM2"/>
    <property type="match status" value="1"/>
</dbReference>
<evidence type="ECO:0000256" key="9">
    <source>
        <dbReference type="RuleBase" id="RU361157"/>
    </source>
</evidence>
<reference evidence="11 12" key="1">
    <citation type="submission" date="2020-03" db="EMBL/GenBank/DDBJ databases">
        <title>Bacterial isolates of synthetic phycosphere.</title>
        <authorList>
            <person name="Fu H."/>
            <person name="Moran M.A."/>
        </authorList>
    </citation>
    <scope>NUCLEOTIDE SEQUENCE [LARGE SCALE GENOMIC DNA]</scope>
    <source>
        <strain evidence="11 12">HF1</strain>
    </source>
</reference>
<evidence type="ECO:0000313" key="11">
    <source>
        <dbReference type="EMBL" id="NIY73839.1"/>
    </source>
</evidence>
<feature type="transmembrane region" description="Helical" evidence="9">
    <location>
        <begin position="113"/>
        <end position="134"/>
    </location>
</feature>
<protein>
    <recommendedName>
        <fullName evidence="9">Transport permease protein</fullName>
    </recommendedName>
</protein>
<dbReference type="PANTHER" id="PTHR30413">
    <property type="entry name" value="INNER MEMBRANE TRANSPORT PERMEASE"/>
    <property type="match status" value="1"/>
</dbReference>
<feature type="transmembrane region" description="Helical" evidence="9">
    <location>
        <begin position="33"/>
        <end position="54"/>
    </location>
</feature>
<dbReference type="RefSeq" id="WP_167639223.1">
    <property type="nucleotide sequence ID" value="NZ_JAATOP010000014.1"/>
</dbReference>
<dbReference type="InterPro" id="IPR047817">
    <property type="entry name" value="ABC2_TM_bact-type"/>
</dbReference>
<dbReference type="Proteomes" id="UP000709466">
    <property type="component" value="Unassembled WGS sequence"/>
</dbReference>
<feature type="transmembrane region" description="Helical" evidence="9">
    <location>
        <begin position="146"/>
        <end position="170"/>
    </location>
</feature>
<keyword evidence="12" id="KW-1185">Reference proteome</keyword>
<dbReference type="InterPro" id="IPR000412">
    <property type="entry name" value="ABC_2_transport"/>
</dbReference>
<evidence type="ECO:0000256" key="8">
    <source>
        <dbReference type="ARBA" id="ARBA00023136"/>
    </source>
</evidence>
<comment type="caution">
    <text evidence="11">The sequence shown here is derived from an EMBL/GenBank/DDBJ whole genome shotgun (WGS) entry which is preliminary data.</text>
</comment>
<dbReference type="Pfam" id="PF01061">
    <property type="entry name" value="ABC2_membrane"/>
    <property type="match status" value="1"/>
</dbReference>
<evidence type="ECO:0000256" key="6">
    <source>
        <dbReference type="ARBA" id="ARBA00022692"/>
    </source>
</evidence>
<accession>A0ABX0W3L7</accession>
<comment type="similarity">
    <text evidence="2 9">Belongs to the ABC-2 integral membrane protein family.</text>
</comment>
<dbReference type="InterPro" id="IPR013525">
    <property type="entry name" value="ABC2_TM"/>
</dbReference>
<evidence type="ECO:0000256" key="3">
    <source>
        <dbReference type="ARBA" id="ARBA00022448"/>
    </source>
</evidence>
<evidence type="ECO:0000256" key="1">
    <source>
        <dbReference type="ARBA" id="ARBA00004429"/>
    </source>
</evidence>
<organism evidence="11 12">
    <name type="scientific">Marivivens donghaensis</name>
    <dbReference type="NCBI Taxonomy" id="1699413"/>
    <lineage>
        <taxon>Bacteria</taxon>
        <taxon>Pseudomonadati</taxon>
        <taxon>Pseudomonadota</taxon>
        <taxon>Alphaproteobacteria</taxon>
        <taxon>Rhodobacterales</taxon>
        <taxon>Paracoccaceae</taxon>
        <taxon>Marivivens group</taxon>
        <taxon>Marivivens</taxon>
    </lineage>
</organism>
<feature type="transmembrane region" description="Helical" evidence="9">
    <location>
        <begin position="176"/>
        <end position="193"/>
    </location>
</feature>
<keyword evidence="8 9" id="KW-0472">Membrane</keyword>
<dbReference type="EMBL" id="JAATOP010000014">
    <property type="protein sequence ID" value="NIY73839.1"/>
    <property type="molecule type" value="Genomic_DNA"/>
</dbReference>
<comment type="subcellular location">
    <subcellularLocation>
        <location evidence="1 9">Cell inner membrane</location>
        <topology evidence="1 9">Multi-pass membrane protein</topology>
    </subcellularLocation>
</comment>
<dbReference type="PRINTS" id="PR00164">
    <property type="entry name" value="ABC2TRNSPORT"/>
</dbReference>
<keyword evidence="3 9" id="KW-0813">Transport</keyword>